<gene>
    <name evidence="11" type="ORF">IQ247_24420</name>
</gene>
<dbReference type="CDD" id="cd14014">
    <property type="entry name" value="STKc_PknB_like"/>
    <property type="match status" value="1"/>
</dbReference>
<keyword evidence="2" id="KW-0723">Serine/threonine-protein kinase</keyword>
<evidence type="ECO:0000256" key="8">
    <source>
        <dbReference type="ARBA" id="ARBA00048679"/>
    </source>
</evidence>
<feature type="domain" description="Protein kinase" evidence="10">
    <location>
        <begin position="494"/>
        <end position="755"/>
    </location>
</feature>
<evidence type="ECO:0000313" key="12">
    <source>
        <dbReference type="Proteomes" id="UP000620559"/>
    </source>
</evidence>
<dbReference type="InterPro" id="IPR000719">
    <property type="entry name" value="Prot_kinase_dom"/>
</dbReference>
<dbReference type="PANTHER" id="PTHR24363:SF0">
    <property type="entry name" value="SERINE_THREONINE KINASE LIKE DOMAIN CONTAINING 1"/>
    <property type="match status" value="1"/>
</dbReference>
<protein>
    <recommendedName>
        <fullName evidence="1">non-specific serine/threonine protein kinase</fullName>
        <ecNumber evidence="1">2.7.11.1</ecNumber>
    </recommendedName>
</protein>
<keyword evidence="9" id="KW-0472">Membrane</keyword>
<proteinExistence type="predicted"/>
<reference evidence="11" key="1">
    <citation type="submission" date="2020-10" db="EMBL/GenBank/DDBJ databases">
        <authorList>
            <person name="Castelo-Branco R."/>
            <person name="Eusebio N."/>
            <person name="Adriana R."/>
            <person name="Vieira A."/>
            <person name="Brugerolle De Fraissinette N."/>
            <person name="Rezende De Castro R."/>
            <person name="Schneider M.P."/>
            <person name="Vasconcelos V."/>
            <person name="Leao P.N."/>
        </authorList>
    </citation>
    <scope>NUCLEOTIDE SEQUENCE</scope>
    <source>
        <strain evidence="11">LEGE 06105</strain>
    </source>
</reference>
<keyword evidence="6" id="KW-0067">ATP-binding</keyword>
<comment type="catalytic activity">
    <reaction evidence="8">
        <text>L-seryl-[protein] + ATP = O-phospho-L-seryl-[protein] + ADP + H(+)</text>
        <dbReference type="Rhea" id="RHEA:17989"/>
        <dbReference type="Rhea" id="RHEA-COMP:9863"/>
        <dbReference type="Rhea" id="RHEA-COMP:11604"/>
        <dbReference type="ChEBI" id="CHEBI:15378"/>
        <dbReference type="ChEBI" id="CHEBI:29999"/>
        <dbReference type="ChEBI" id="CHEBI:30616"/>
        <dbReference type="ChEBI" id="CHEBI:83421"/>
        <dbReference type="ChEBI" id="CHEBI:456216"/>
        <dbReference type="EC" id="2.7.11.1"/>
    </reaction>
</comment>
<evidence type="ECO:0000256" key="7">
    <source>
        <dbReference type="ARBA" id="ARBA00047899"/>
    </source>
</evidence>
<dbReference type="InterPro" id="IPR007890">
    <property type="entry name" value="CHASE2"/>
</dbReference>
<dbReference type="PANTHER" id="PTHR24363">
    <property type="entry name" value="SERINE/THREONINE PROTEIN KINASE"/>
    <property type="match status" value="1"/>
</dbReference>
<dbReference type="Gene3D" id="1.10.510.10">
    <property type="entry name" value="Transferase(Phosphotransferase) domain 1"/>
    <property type="match status" value="1"/>
</dbReference>
<comment type="catalytic activity">
    <reaction evidence="7">
        <text>L-threonyl-[protein] + ATP = O-phospho-L-threonyl-[protein] + ADP + H(+)</text>
        <dbReference type="Rhea" id="RHEA:46608"/>
        <dbReference type="Rhea" id="RHEA-COMP:11060"/>
        <dbReference type="Rhea" id="RHEA-COMP:11605"/>
        <dbReference type="ChEBI" id="CHEBI:15378"/>
        <dbReference type="ChEBI" id="CHEBI:30013"/>
        <dbReference type="ChEBI" id="CHEBI:30616"/>
        <dbReference type="ChEBI" id="CHEBI:61977"/>
        <dbReference type="ChEBI" id="CHEBI:456216"/>
        <dbReference type="EC" id="2.7.11.1"/>
    </reaction>
</comment>
<evidence type="ECO:0000256" key="2">
    <source>
        <dbReference type="ARBA" id="ARBA00022527"/>
    </source>
</evidence>
<evidence type="ECO:0000256" key="6">
    <source>
        <dbReference type="ARBA" id="ARBA00022840"/>
    </source>
</evidence>
<name>A0A8J7K6L6_9CYAN</name>
<keyword evidence="3" id="KW-0808">Transferase</keyword>
<comment type="caution">
    <text evidence="11">The sequence shown here is derived from an EMBL/GenBank/DDBJ whole genome shotgun (WGS) entry which is preliminary data.</text>
</comment>
<evidence type="ECO:0000259" key="10">
    <source>
        <dbReference type="PROSITE" id="PS50011"/>
    </source>
</evidence>
<dbReference type="EC" id="2.7.11.1" evidence="1"/>
<dbReference type="Proteomes" id="UP000620559">
    <property type="component" value="Unassembled WGS sequence"/>
</dbReference>
<dbReference type="RefSeq" id="WP_193923985.1">
    <property type="nucleotide sequence ID" value="NZ_JADEWL010000117.1"/>
</dbReference>
<evidence type="ECO:0000256" key="9">
    <source>
        <dbReference type="SAM" id="Phobius"/>
    </source>
</evidence>
<feature type="transmembrane region" description="Helical" evidence="9">
    <location>
        <begin position="361"/>
        <end position="381"/>
    </location>
</feature>
<keyword evidence="9" id="KW-0812">Transmembrane</keyword>
<evidence type="ECO:0000256" key="5">
    <source>
        <dbReference type="ARBA" id="ARBA00022777"/>
    </source>
</evidence>
<keyword evidence="5" id="KW-0418">Kinase</keyword>
<feature type="transmembrane region" description="Helical" evidence="9">
    <location>
        <begin position="387"/>
        <end position="407"/>
    </location>
</feature>
<dbReference type="EMBL" id="JADEWL010000117">
    <property type="protein sequence ID" value="MBE9215772.1"/>
    <property type="molecule type" value="Genomic_DNA"/>
</dbReference>
<dbReference type="GO" id="GO:0005524">
    <property type="term" value="F:ATP binding"/>
    <property type="evidence" value="ECO:0007669"/>
    <property type="project" value="UniProtKB-KW"/>
</dbReference>
<organism evidence="11 12">
    <name type="scientific">Plectonema cf. radiosum LEGE 06105</name>
    <dbReference type="NCBI Taxonomy" id="945769"/>
    <lineage>
        <taxon>Bacteria</taxon>
        <taxon>Bacillati</taxon>
        <taxon>Cyanobacteriota</taxon>
        <taxon>Cyanophyceae</taxon>
        <taxon>Oscillatoriophycideae</taxon>
        <taxon>Oscillatoriales</taxon>
        <taxon>Microcoleaceae</taxon>
        <taxon>Plectonema</taxon>
    </lineage>
</organism>
<dbReference type="Pfam" id="PF00069">
    <property type="entry name" value="Pkinase"/>
    <property type="match status" value="1"/>
</dbReference>
<dbReference type="PROSITE" id="PS50011">
    <property type="entry name" value="PROTEIN_KINASE_DOM"/>
    <property type="match status" value="1"/>
</dbReference>
<dbReference type="SUPFAM" id="SSF56112">
    <property type="entry name" value="Protein kinase-like (PK-like)"/>
    <property type="match status" value="1"/>
</dbReference>
<evidence type="ECO:0000256" key="4">
    <source>
        <dbReference type="ARBA" id="ARBA00022741"/>
    </source>
</evidence>
<keyword evidence="9" id="KW-1133">Transmembrane helix</keyword>
<dbReference type="AlphaFoldDB" id="A0A8J7K6L6"/>
<dbReference type="InterPro" id="IPR011009">
    <property type="entry name" value="Kinase-like_dom_sf"/>
</dbReference>
<dbReference type="GO" id="GO:0004674">
    <property type="term" value="F:protein serine/threonine kinase activity"/>
    <property type="evidence" value="ECO:0007669"/>
    <property type="project" value="UniProtKB-KW"/>
</dbReference>
<accession>A0A8J7K6L6</accession>
<dbReference type="SMART" id="SM00220">
    <property type="entry name" value="S_TKc"/>
    <property type="match status" value="1"/>
</dbReference>
<evidence type="ECO:0000256" key="3">
    <source>
        <dbReference type="ARBA" id="ARBA00022679"/>
    </source>
</evidence>
<dbReference type="Pfam" id="PF05226">
    <property type="entry name" value="CHASE2"/>
    <property type="match status" value="1"/>
</dbReference>
<keyword evidence="4" id="KW-0547">Nucleotide-binding</keyword>
<dbReference type="Gene3D" id="3.30.200.20">
    <property type="entry name" value="Phosphorylase Kinase, domain 1"/>
    <property type="match status" value="1"/>
</dbReference>
<evidence type="ECO:0000313" key="11">
    <source>
        <dbReference type="EMBL" id="MBE9215772.1"/>
    </source>
</evidence>
<evidence type="ECO:0000256" key="1">
    <source>
        <dbReference type="ARBA" id="ARBA00012513"/>
    </source>
</evidence>
<feature type="transmembrane region" description="Helical" evidence="9">
    <location>
        <begin position="414"/>
        <end position="434"/>
    </location>
</feature>
<dbReference type="SMART" id="SM01080">
    <property type="entry name" value="CHASE2"/>
    <property type="match status" value="1"/>
</dbReference>
<sequence length="761" mass="85522">MIRRILHNFCAAFLRNQPGTLSVRDDTQLPQVVDSTRNISIQDSTPNNWLRTILVTSLAVTVLVLLARELKWLQRWELRAYDEMMLLRPSQPPDKRILLVTVTDKDLQQQKNPLSDETINQLLNKIQSYQPRLIGLHTSLYIKNIQQTNLAAGIPKDNIIVGCVFQGMDKTATEIPPPPNFSEDNIGFNDLVTDNDNVVRRGLLFQTPFPNSKCNTNYSFASRLAVDYLDQQGIEHGFSGNIFSLNQVPIPHLKKNSGGYINLDYKGSQILINYRNPHNIAHTVTLTQLLTGKVNPNLIQDRLVIIGTNARSLDRGVLTPYSISEDQAATVSPLFIHAQMTSQIISAVLDGRPIIWYLPEWLEILWIGGWSLFGGVLAWYIRRPFLLLLVSGVTLTSLVGICYLLIVQAGWLPVVPSAIALVFTSVAVIGYTSYQTQLQTKFIILEVEKQKVAIEQLNTLLNETTGIQDAPRKQIVISGAAISTASSCLLSNRYKITRVLAQGGFGCTYLAKDTQRPGSPTCVVKQLMPARRDTRFLQVARRLFDSEAEILELLGKHSQIPELYAFFEEEQEFYLVQQFIPGHPLSDELPPHQDIKNENYVINMLTELLEILAFIHQRQVIHRDIKPGNIIRCSQDNRLVLIDFGAVKLMQPQSKEQTELATVAIGTRGYTPPEQFAGHPRLSSDIYALGMIAIQALTGLNPHELRSHSDTGSPEWREWAQVSDKLAAILDKMVSYHASERYKSAVEALEAIKLIQVIGNR</sequence>
<keyword evidence="12" id="KW-1185">Reference proteome</keyword>